<evidence type="ECO:0000256" key="1">
    <source>
        <dbReference type="ARBA" id="ARBA00023157"/>
    </source>
</evidence>
<dbReference type="InterPro" id="IPR024548">
    <property type="entry name" value="Cu2_monoox_C"/>
</dbReference>
<evidence type="ECO:0000313" key="5">
    <source>
        <dbReference type="EMBL" id="MBB5133941.1"/>
    </source>
</evidence>
<feature type="domain" description="Copper type II ascorbate-dependent monooxygenase C-terminal" evidence="4">
    <location>
        <begin position="296"/>
        <end position="395"/>
    </location>
</feature>
<gene>
    <name evidence="5" type="ORF">HNP84_003667</name>
</gene>
<evidence type="ECO:0000256" key="3">
    <source>
        <dbReference type="SAM" id="SignalP"/>
    </source>
</evidence>
<accession>A0A840P7U9</accession>
<dbReference type="GO" id="GO:0005507">
    <property type="term" value="F:copper ion binding"/>
    <property type="evidence" value="ECO:0007669"/>
    <property type="project" value="InterPro"/>
</dbReference>
<proteinExistence type="predicted"/>
<keyword evidence="3" id="KW-0732">Signal</keyword>
<dbReference type="InterPro" id="IPR008977">
    <property type="entry name" value="PHM/PNGase_F_dom_sf"/>
</dbReference>
<dbReference type="GO" id="GO:0016715">
    <property type="term" value="F:oxidoreductase activity, acting on paired donors, with incorporation or reduction of molecular oxygen, reduced ascorbate as one donor, and incorporation of one atom of oxygen"/>
    <property type="evidence" value="ECO:0007669"/>
    <property type="project" value="InterPro"/>
</dbReference>
<organism evidence="5 6">
    <name type="scientific">Thermocatellispora tengchongensis</name>
    <dbReference type="NCBI Taxonomy" id="1073253"/>
    <lineage>
        <taxon>Bacteria</taxon>
        <taxon>Bacillati</taxon>
        <taxon>Actinomycetota</taxon>
        <taxon>Actinomycetes</taxon>
        <taxon>Streptosporangiales</taxon>
        <taxon>Streptosporangiaceae</taxon>
        <taxon>Thermocatellispora</taxon>
    </lineage>
</organism>
<evidence type="ECO:0000259" key="4">
    <source>
        <dbReference type="Pfam" id="PF03712"/>
    </source>
</evidence>
<keyword evidence="6" id="KW-1185">Reference proteome</keyword>
<evidence type="ECO:0000313" key="6">
    <source>
        <dbReference type="Proteomes" id="UP000578449"/>
    </source>
</evidence>
<feature type="chain" id="PRO_5032434867" description="Copper type II ascorbate-dependent monooxygenase C-terminal domain-containing protein" evidence="3">
    <location>
        <begin position="21"/>
        <end position="402"/>
    </location>
</feature>
<feature type="region of interest" description="Disordered" evidence="2">
    <location>
        <begin position="32"/>
        <end position="55"/>
    </location>
</feature>
<dbReference type="AlphaFoldDB" id="A0A840P7U9"/>
<dbReference type="Gene3D" id="2.60.120.230">
    <property type="match status" value="1"/>
</dbReference>
<name>A0A840P7U9_9ACTN</name>
<dbReference type="Pfam" id="PF03712">
    <property type="entry name" value="Cu2_monoox_C"/>
    <property type="match status" value="1"/>
</dbReference>
<feature type="compositionally biased region" description="Low complexity" evidence="2">
    <location>
        <begin position="32"/>
        <end position="42"/>
    </location>
</feature>
<dbReference type="SUPFAM" id="SSF49742">
    <property type="entry name" value="PHM/PNGase F"/>
    <property type="match status" value="2"/>
</dbReference>
<dbReference type="Proteomes" id="UP000578449">
    <property type="component" value="Unassembled WGS sequence"/>
</dbReference>
<dbReference type="EMBL" id="JACHGN010000007">
    <property type="protein sequence ID" value="MBB5133941.1"/>
    <property type="molecule type" value="Genomic_DNA"/>
</dbReference>
<keyword evidence="1" id="KW-1015">Disulfide bond</keyword>
<dbReference type="InterPro" id="IPR036939">
    <property type="entry name" value="Cu2_ascorb_mOase_N_sf"/>
</dbReference>
<dbReference type="PROSITE" id="PS51257">
    <property type="entry name" value="PROKAR_LIPOPROTEIN"/>
    <property type="match status" value="1"/>
</dbReference>
<dbReference type="Gene3D" id="2.60.120.310">
    <property type="entry name" value="Copper type II, ascorbate-dependent monooxygenase, N-terminal domain"/>
    <property type="match status" value="1"/>
</dbReference>
<feature type="signal peptide" evidence="3">
    <location>
        <begin position="1"/>
        <end position="20"/>
    </location>
</feature>
<sequence length="402" mass="42837">MRFRHLAAIALASLTVVACGASPVADQNTTSAAGAARAASGGHVHGGPPPPAAPLRSGEWFKQVGLERPYRPTPPQGGMDDYRCFLIDPQFDEAVYITGTQVLPQNQELMHHAILSRLDPSGVEHARSVDAADEGDGWQCFGGTGLSQGVGMHGGEASSETYIGGWSPGHNETLLGDPAGYRVEPGSLIVLQVHYSLLTTGGAPGPTDQSSIRLRLMPGTADVTPLKGLLLPAPVELPCTAEESGPLCERGKAIDDLVKRTGPQARDMIEQLNTLCNKGAVPAPGPTQHCDIPVRDPVLLYAVGPHMHLLGRSIKVDLNPGTPGERTLLHQRSYNFDDQSPQRLPRPLRLDAGDIVRVSCTHDASLRSKLPELKPLPPRYVVWGDGTSDEMCLALLITATKF</sequence>
<comment type="caution">
    <text evidence="5">The sequence shown here is derived from an EMBL/GenBank/DDBJ whole genome shotgun (WGS) entry which is preliminary data.</text>
</comment>
<evidence type="ECO:0000256" key="2">
    <source>
        <dbReference type="SAM" id="MobiDB-lite"/>
    </source>
</evidence>
<dbReference type="InterPro" id="IPR014784">
    <property type="entry name" value="Cu2_ascorb_mOase-like_C"/>
</dbReference>
<protein>
    <recommendedName>
        <fullName evidence="4">Copper type II ascorbate-dependent monooxygenase C-terminal domain-containing protein</fullName>
    </recommendedName>
</protein>
<reference evidence="5 6" key="1">
    <citation type="submission" date="2020-08" db="EMBL/GenBank/DDBJ databases">
        <title>Genomic Encyclopedia of Type Strains, Phase IV (KMG-IV): sequencing the most valuable type-strain genomes for metagenomic binning, comparative biology and taxonomic classification.</title>
        <authorList>
            <person name="Goeker M."/>
        </authorList>
    </citation>
    <scope>NUCLEOTIDE SEQUENCE [LARGE SCALE GENOMIC DNA]</scope>
    <source>
        <strain evidence="5 6">DSM 45615</strain>
    </source>
</reference>
<dbReference type="RefSeq" id="WP_185050875.1">
    <property type="nucleotide sequence ID" value="NZ_BAABIX010000039.1"/>
</dbReference>